<dbReference type="EMBL" id="JBHFEH010000014">
    <property type="protein sequence ID" value="KAL2054800.1"/>
    <property type="molecule type" value="Genomic_DNA"/>
</dbReference>
<evidence type="ECO:0000313" key="4">
    <source>
        <dbReference type="Proteomes" id="UP001590951"/>
    </source>
</evidence>
<keyword evidence="2" id="KW-0472">Membrane</keyword>
<comment type="caution">
    <text evidence="3">The sequence shown here is derived from an EMBL/GenBank/DDBJ whole genome shotgun (WGS) entry which is preliminary data.</text>
</comment>
<feature type="transmembrane region" description="Helical" evidence="2">
    <location>
        <begin position="274"/>
        <end position="297"/>
    </location>
</feature>
<gene>
    <name evidence="3" type="ORF">ABVK25_005104</name>
</gene>
<dbReference type="CDD" id="cd12087">
    <property type="entry name" value="TM_EGFR-like"/>
    <property type="match status" value="1"/>
</dbReference>
<evidence type="ECO:0000313" key="3">
    <source>
        <dbReference type="EMBL" id="KAL2054800.1"/>
    </source>
</evidence>
<organism evidence="3 4">
    <name type="scientific">Lepraria finkii</name>
    <dbReference type="NCBI Taxonomy" id="1340010"/>
    <lineage>
        <taxon>Eukaryota</taxon>
        <taxon>Fungi</taxon>
        <taxon>Dikarya</taxon>
        <taxon>Ascomycota</taxon>
        <taxon>Pezizomycotina</taxon>
        <taxon>Lecanoromycetes</taxon>
        <taxon>OSLEUM clade</taxon>
        <taxon>Lecanoromycetidae</taxon>
        <taxon>Lecanorales</taxon>
        <taxon>Lecanorineae</taxon>
        <taxon>Stereocaulaceae</taxon>
        <taxon>Lepraria</taxon>
    </lineage>
</organism>
<name>A0ABR4BAG2_9LECA</name>
<feature type="compositionally biased region" description="Polar residues" evidence="1">
    <location>
        <begin position="359"/>
        <end position="386"/>
    </location>
</feature>
<feature type="compositionally biased region" description="Low complexity" evidence="1">
    <location>
        <begin position="175"/>
        <end position="220"/>
    </location>
</feature>
<feature type="region of interest" description="Disordered" evidence="1">
    <location>
        <begin position="321"/>
        <end position="442"/>
    </location>
</feature>
<protein>
    <submittedName>
        <fullName evidence="3">Uncharacterized protein</fullName>
    </submittedName>
</protein>
<feature type="compositionally biased region" description="Gly residues" evidence="1">
    <location>
        <begin position="135"/>
        <end position="148"/>
    </location>
</feature>
<accession>A0ABR4BAG2</accession>
<dbReference type="Proteomes" id="UP001590951">
    <property type="component" value="Unassembled WGS sequence"/>
</dbReference>
<keyword evidence="2" id="KW-1133">Transmembrane helix</keyword>
<evidence type="ECO:0000256" key="1">
    <source>
        <dbReference type="SAM" id="MobiDB-lite"/>
    </source>
</evidence>
<sequence>MSDSTSNQEGLQNRDSSSSCYYPNGDLSSDGDIPCNTSGDGPCCPLNWNCESNGLCSLENEQYYGRYTCTDQTWQSSSCPQICTYDLTAAGNEAVLQCESGSYCCDTNRPDPGCCVTGTTRFQLSSLPFLFPDGSPGGGTDNGGGGGASSSTAQQAATTSFTAVATLSTPPPSMTPQSVTPSSSTPPSDTPTPTTVDSTTSSTSKSSTHPTSSSSTSATVSSSPIISILTSIVTESGTPSTLVTSQSSDTVVPILATSTPSPTTASSSKPLGSIIGPAVGVPVAVLGLAGLVFFLFWRSRNNRKGQPSPRNLQFTENAHSIYSEPKPPVGSLPYAGKQELEGSPRLGATSPSTAPPSYRGSTLLGTAATQHPRSPHTSELQGSRTVGTFRDSRGSELVGSPGTGYSTSPRQAELPSVGEGRDPASELPGSTYRPYRPPGWSG</sequence>
<evidence type="ECO:0000256" key="2">
    <source>
        <dbReference type="SAM" id="Phobius"/>
    </source>
</evidence>
<proteinExistence type="predicted"/>
<keyword evidence="2" id="KW-0812">Transmembrane</keyword>
<feature type="region of interest" description="Disordered" evidence="1">
    <location>
        <begin position="127"/>
        <end position="220"/>
    </location>
</feature>
<reference evidence="3 4" key="1">
    <citation type="submission" date="2024-09" db="EMBL/GenBank/DDBJ databases">
        <title>Rethinking Asexuality: The Enigmatic Case of Functional Sexual Genes in Lepraria (Stereocaulaceae).</title>
        <authorList>
            <person name="Doellman M."/>
            <person name="Sun Y."/>
            <person name="Barcenas-Pena A."/>
            <person name="Lumbsch H.T."/>
            <person name="Grewe F."/>
        </authorList>
    </citation>
    <scope>NUCLEOTIDE SEQUENCE [LARGE SCALE GENOMIC DNA]</scope>
    <source>
        <strain evidence="3 4">Grewe 0041</strain>
    </source>
</reference>
<keyword evidence="4" id="KW-1185">Reference proteome</keyword>
<feature type="compositionally biased region" description="Low complexity" evidence="1">
    <location>
        <begin position="149"/>
        <end position="168"/>
    </location>
</feature>